<dbReference type="InParanoid" id="A0A3N4LB30"/>
<sequence length="75" mass="8598">FLCKKYHKKLALDYKRLLLDQLCAYVRAIDGSVKEGSLTEPLALLQGLQKSSEYIMQGIRRSISKNRQPDFLLIA</sequence>
<accession>A0A3N4LB30</accession>
<dbReference type="AlphaFoldDB" id="A0A3N4LB30"/>
<dbReference type="Proteomes" id="UP000267821">
    <property type="component" value="Unassembled WGS sequence"/>
</dbReference>
<evidence type="ECO:0000313" key="1">
    <source>
        <dbReference type="EMBL" id="RPB20073.1"/>
    </source>
</evidence>
<name>A0A3N4LB30_9PEZI</name>
<keyword evidence="2" id="KW-1185">Reference proteome</keyword>
<reference evidence="1 2" key="1">
    <citation type="journal article" date="2018" name="Nat. Ecol. Evol.">
        <title>Pezizomycetes genomes reveal the molecular basis of ectomycorrhizal truffle lifestyle.</title>
        <authorList>
            <person name="Murat C."/>
            <person name="Payen T."/>
            <person name="Noel B."/>
            <person name="Kuo A."/>
            <person name="Morin E."/>
            <person name="Chen J."/>
            <person name="Kohler A."/>
            <person name="Krizsan K."/>
            <person name="Balestrini R."/>
            <person name="Da Silva C."/>
            <person name="Montanini B."/>
            <person name="Hainaut M."/>
            <person name="Levati E."/>
            <person name="Barry K.W."/>
            <person name="Belfiori B."/>
            <person name="Cichocki N."/>
            <person name="Clum A."/>
            <person name="Dockter R.B."/>
            <person name="Fauchery L."/>
            <person name="Guy J."/>
            <person name="Iotti M."/>
            <person name="Le Tacon F."/>
            <person name="Lindquist E.A."/>
            <person name="Lipzen A."/>
            <person name="Malagnac F."/>
            <person name="Mello A."/>
            <person name="Molinier V."/>
            <person name="Miyauchi S."/>
            <person name="Poulain J."/>
            <person name="Riccioni C."/>
            <person name="Rubini A."/>
            <person name="Sitrit Y."/>
            <person name="Splivallo R."/>
            <person name="Traeger S."/>
            <person name="Wang M."/>
            <person name="Zifcakova L."/>
            <person name="Wipf D."/>
            <person name="Zambonelli A."/>
            <person name="Paolocci F."/>
            <person name="Nowrousian M."/>
            <person name="Ottonello S."/>
            <person name="Baldrian P."/>
            <person name="Spatafora J.W."/>
            <person name="Henrissat B."/>
            <person name="Nagy L.G."/>
            <person name="Aury J.M."/>
            <person name="Wincker P."/>
            <person name="Grigoriev I.V."/>
            <person name="Bonfante P."/>
            <person name="Martin F.M."/>
        </authorList>
    </citation>
    <scope>NUCLEOTIDE SEQUENCE [LARGE SCALE GENOMIC DNA]</scope>
    <source>
        <strain evidence="1 2">ATCC MYA-4762</strain>
    </source>
</reference>
<gene>
    <name evidence="1" type="ORF">L211DRAFT_793048</name>
</gene>
<feature type="non-terminal residue" evidence="1">
    <location>
        <position position="1"/>
    </location>
</feature>
<organism evidence="1 2">
    <name type="scientific">Terfezia boudieri ATCC MYA-4762</name>
    <dbReference type="NCBI Taxonomy" id="1051890"/>
    <lineage>
        <taxon>Eukaryota</taxon>
        <taxon>Fungi</taxon>
        <taxon>Dikarya</taxon>
        <taxon>Ascomycota</taxon>
        <taxon>Pezizomycotina</taxon>
        <taxon>Pezizomycetes</taxon>
        <taxon>Pezizales</taxon>
        <taxon>Pezizaceae</taxon>
        <taxon>Terfezia</taxon>
    </lineage>
</organism>
<proteinExistence type="predicted"/>
<protein>
    <submittedName>
        <fullName evidence="1">Uncharacterized protein</fullName>
    </submittedName>
</protein>
<evidence type="ECO:0000313" key="2">
    <source>
        <dbReference type="Proteomes" id="UP000267821"/>
    </source>
</evidence>
<dbReference type="EMBL" id="ML121578">
    <property type="protein sequence ID" value="RPB20073.1"/>
    <property type="molecule type" value="Genomic_DNA"/>
</dbReference>